<feature type="region of interest" description="Disordered" evidence="5">
    <location>
        <begin position="351"/>
        <end position="370"/>
    </location>
</feature>
<organism evidence="7 8">
    <name type="scientific">Sorghum bicolor</name>
    <name type="common">Sorghum</name>
    <name type="synonym">Sorghum vulgare</name>
    <dbReference type="NCBI Taxonomy" id="4558"/>
    <lineage>
        <taxon>Eukaryota</taxon>
        <taxon>Viridiplantae</taxon>
        <taxon>Streptophyta</taxon>
        <taxon>Embryophyta</taxon>
        <taxon>Tracheophyta</taxon>
        <taxon>Spermatophyta</taxon>
        <taxon>Magnoliopsida</taxon>
        <taxon>Liliopsida</taxon>
        <taxon>Poales</taxon>
        <taxon>Poaceae</taxon>
        <taxon>PACMAD clade</taxon>
        <taxon>Panicoideae</taxon>
        <taxon>Andropogonodae</taxon>
        <taxon>Andropogoneae</taxon>
        <taxon>Sorghinae</taxon>
        <taxon>Sorghum</taxon>
    </lineage>
</organism>
<dbReference type="GO" id="GO:0003677">
    <property type="term" value="F:DNA binding"/>
    <property type="evidence" value="ECO:0007669"/>
    <property type="project" value="UniProtKB-KW"/>
</dbReference>
<dbReference type="HOGENOM" id="CLU_748877_0_0_1"/>
<dbReference type="InterPro" id="IPR036093">
    <property type="entry name" value="NAC_dom_sf"/>
</dbReference>
<proteinExistence type="predicted"/>
<evidence type="ECO:0000313" key="8">
    <source>
        <dbReference type="Proteomes" id="UP000000768"/>
    </source>
</evidence>
<feature type="compositionally biased region" description="Acidic residues" evidence="5">
    <location>
        <begin position="147"/>
        <end position="160"/>
    </location>
</feature>
<evidence type="ECO:0000256" key="4">
    <source>
        <dbReference type="ARBA" id="ARBA00023242"/>
    </source>
</evidence>
<dbReference type="EMBL" id="CM000760">
    <property type="protein sequence ID" value="OQU92545.1"/>
    <property type="molecule type" value="Genomic_DNA"/>
</dbReference>
<dbReference type="OrthoDB" id="693909at2759"/>
<dbReference type="SUPFAM" id="SSF101941">
    <property type="entry name" value="NAC domain"/>
    <property type="match status" value="1"/>
</dbReference>
<evidence type="ECO:0000256" key="3">
    <source>
        <dbReference type="ARBA" id="ARBA00023163"/>
    </source>
</evidence>
<evidence type="ECO:0000259" key="6">
    <source>
        <dbReference type="PROSITE" id="PS51005"/>
    </source>
</evidence>
<evidence type="ECO:0000256" key="1">
    <source>
        <dbReference type="ARBA" id="ARBA00023015"/>
    </source>
</evidence>
<dbReference type="InterPro" id="IPR003441">
    <property type="entry name" value="NAC-dom"/>
</dbReference>
<name>C5WYQ3_SORBI</name>
<reference evidence="7" key="2">
    <citation type="submission" date="2017-02" db="EMBL/GenBank/DDBJ databases">
        <title>WGS assembly of Sorghum bicolor.</title>
        <authorList>
            <person name="Paterson A."/>
            <person name="Mullet J."/>
            <person name="Bowers J."/>
            <person name="Bruggmann R."/>
            <person name="Dubchak I."/>
            <person name="Grimwood J."/>
            <person name="Gundlach H."/>
            <person name="Haberer G."/>
            <person name="Hellsten U."/>
            <person name="Mitros T."/>
            <person name="Poliakov A."/>
            <person name="Schmutz J."/>
            <person name="Spannagl M."/>
            <person name="Tang H."/>
            <person name="Wang X."/>
            <person name="Wicker T."/>
            <person name="Bharti A."/>
            <person name="Chapman J."/>
            <person name="Feltus F."/>
            <person name="Gowik U."/>
            <person name="Grigoriev I."/>
            <person name="Lyons E."/>
            <person name="Maher C."/>
            <person name="Martis M."/>
            <person name="Narechania A."/>
            <person name="Otillar R."/>
            <person name="Penning B."/>
            <person name="Salamov A."/>
            <person name="Wang Y."/>
            <person name="Zhang L."/>
            <person name="Carpita N."/>
            <person name="Freeling M."/>
            <person name="Gingle A."/>
            <person name="Hash C."/>
            <person name="Keller B."/>
            <person name="Klein P."/>
            <person name="Kresovich S."/>
            <person name="Mccann M."/>
            <person name="Ming R."/>
            <person name="Peterson D."/>
            <person name="Rahman M."/>
            <person name="Ware D."/>
            <person name="Westhoff P."/>
            <person name="Mayer K."/>
            <person name="Messing J."/>
            <person name="Sims D."/>
            <person name="Jenkins J."/>
            <person name="Shu S."/>
            <person name="Rokhsar D."/>
        </authorList>
    </citation>
    <scope>NUCLEOTIDE SEQUENCE</scope>
</reference>
<keyword evidence="3" id="KW-0804">Transcription</keyword>
<feature type="region of interest" description="Disordered" evidence="5">
    <location>
        <begin position="304"/>
        <end position="336"/>
    </location>
</feature>
<evidence type="ECO:0000256" key="2">
    <source>
        <dbReference type="ARBA" id="ARBA00023125"/>
    </source>
</evidence>
<keyword evidence="8" id="KW-1185">Reference proteome</keyword>
<dbReference type="Gramene" id="OQU92545">
    <property type="protein sequence ID" value="OQU92545"/>
    <property type="gene ID" value="SORBI_3001G360300"/>
</dbReference>
<dbReference type="Pfam" id="PF02365">
    <property type="entry name" value="NAM"/>
    <property type="match status" value="1"/>
</dbReference>
<dbReference type="Gene3D" id="2.170.150.80">
    <property type="entry name" value="NAC domain"/>
    <property type="match status" value="1"/>
</dbReference>
<reference evidence="7 8" key="1">
    <citation type="journal article" date="2009" name="Nature">
        <title>The Sorghum bicolor genome and the diversification of grasses.</title>
        <authorList>
            <person name="Paterson A.H."/>
            <person name="Bowers J.E."/>
            <person name="Bruggmann R."/>
            <person name="Dubchak I."/>
            <person name="Grimwood J."/>
            <person name="Gundlach H."/>
            <person name="Haberer G."/>
            <person name="Hellsten U."/>
            <person name="Mitros T."/>
            <person name="Poliakov A."/>
            <person name="Schmutz J."/>
            <person name="Spannagl M."/>
            <person name="Tang H."/>
            <person name="Wang X."/>
            <person name="Wicker T."/>
            <person name="Bharti A.K."/>
            <person name="Chapman J."/>
            <person name="Feltus F.A."/>
            <person name="Gowik U."/>
            <person name="Grigoriev I.V."/>
            <person name="Lyons E."/>
            <person name="Maher C.A."/>
            <person name="Martis M."/>
            <person name="Narechania A."/>
            <person name="Otillar R.P."/>
            <person name="Penning B.W."/>
            <person name="Salamov A.A."/>
            <person name="Wang Y."/>
            <person name="Zhang L."/>
            <person name="Carpita N.C."/>
            <person name="Freeling M."/>
            <person name="Gingle A.R."/>
            <person name="Hash C.T."/>
            <person name="Keller B."/>
            <person name="Klein P."/>
            <person name="Kresovich S."/>
            <person name="McCann M.C."/>
            <person name="Ming R."/>
            <person name="Peterson D.G."/>
            <person name="Mehboob-ur-Rahman"/>
            <person name="Ware D."/>
            <person name="Westhoff P."/>
            <person name="Mayer K.F."/>
            <person name="Messing J."/>
            <person name="Rokhsar D.S."/>
        </authorList>
    </citation>
    <scope>NUCLEOTIDE SEQUENCE [LARGE SCALE GENOMIC DNA]</scope>
    <source>
        <strain evidence="8">cv. BTx623</strain>
    </source>
</reference>
<dbReference type="InParanoid" id="C5WYQ3"/>
<evidence type="ECO:0000313" key="7">
    <source>
        <dbReference type="EMBL" id="EER94802.1"/>
    </source>
</evidence>
<dbReference type="GO" id="GO:0006355">
    <property type="term" value="P:regulation of DNA-templated transcription"/>
    <property type="evidence" value="ECO:0007669"/>
    <property type="project" value="InterPro"/>
</dbReference>
<feature type="domain" description="NAC" evidence="6">
    <location>
        <begin position="18"/>
        <end position="215"/>
    </location>
</feature>
<accession>C5WYQ3</accession>
<dbReference type="KEGG" id="sbi:8082601"/>
<dbReference type="eggNOG" id="ENOG502R5YZ">
    <property type="taxonomic scope" value="Eukaryota"/>
</dbReference>
<evidence type="ECO:0000256" key="5">
    <source>
        <dbReference type="SAM" id="MobiDB-lite"/>
    </source>
</evidence>
<dbReference type="EMBL" id="CM000760">
    <property type="protein sequence ID" value="EER94802.1"/>
    <property type="molecule type" value="Genomic_DNA"/>
</dbReference>
<keyword evidence="4" id="KW-0539">Nucleus</keyword>
<dbReference type="Proteomes" id="UP000000768">
    <property type="component" value="Chromosome 1"/>
</dbReference>
<dbReference type="PROSITE" id="PS51005">
    <property type="entry name" value="NAC"/>
    <property type="match status" value="1"/>
</dbReference>
<keyword evidence="2" id="KW-0238">DNA-binding</keyword>
<dbReference type="PANTHER" id="PTHR31719">
    <property type="entry name" value="NAC TRANSCRIPTION FACTOR 56"/>
    <property type="match status" value="1"/>
</dbReference>
<dbReference type="Gramene" id="EER94802">
    <property type="protein sequence ID" value="EER94802"/>
    <property type="gene ID" value="SORBI_3001G360300"/>
</dbReference>
<dbReference type="STRING" id="4558.C5WYQ3"/>
<reference evidence="8" key="3">
    <citation type="journal article" date="2018" name="Plant J.">
        <title>The Sorghum bicolor reference genome: improved assembly, gene annotations, a transcriptome atlas, and signatures of genome organization.</title>
        <authorList>
            <person name="McCormick R.F."/>
            <person name="Truong S.K."/>
            <person name="Sreedasyam A."/>
            <person name="Jenkins J."/>
            <person name="Shu S."/>
            <person name="Sims D."/>
            <person name="Kennedy M."/>
            <person name="Amirebrahimi M."/>
            <person name="Weers B.D."/>
            <person name="McKinley B."/>
            <person name="Mattison A."/>
            <person name="Morishige D.T."/>
            <person name="Grimwood J."/>
            <person name="Schmutz J."/>
            <person name="Mullet J.E."/>
        </authorList>
    </citation>
    <scope>NUCLEOTIDE SEQUENCE [LARGE SCALE GENOMIC DNA]</scope>
    <source>
        <strain evidence="8">cv. BTx623</strain>
    </source>
</reference>
<protein>
    <recommendedName>
        <fullName evidence="6">NAC domain-containing protein</fullName>
    </recommendedName>
</protein>
<feature type="region of interest" description="Disordered" evidence="5">
    <location>
        <begin position="218"/>
        <end position="249"/>
    </location>
</feature>
<sequence>MSSLASIVCSLSKLELNLPSGYHFLPTDHELVVYYLRPRLADANHHLPLPIFVHERILNYHPDILIEKYRSYGEGRWFFFTDRERKHVGGNRPNRTTPGNGHWNATGSIRPIRSAGGVLVGCRRTLVFYEASRSRKKKNQAAGLPATEEEGEEEEEEEEKGDGGQAAAKATKDGVKTEWTMYEYESLASEAEFEAIRNGNASKMDELVLCTIQKKKHSQEVGQRKKSTKRKTKEQGLEQEAVPAAAAAGDVEQGTKMAATLGGGSIVEHHMLQQNEIGNVMPAAEAHTFSGFFPSLSNSNYGHLSTTMDHSGPSSVSFPSQQSHGAGSRTGVQGPLLNNQVSLNHQDSDAASTVEYDQRNGVGFTQDHLR</sequence>
<dbReference type="PANTHER" id="PTHR31719:SF235">
    <property type="entry name" value="NAC DOMAIN-CONTAINING PROTEIN"/>
    <property type="match status" value="1"/>
</dbReference>
<feature type="compositionally biased region" description="Polar residues" evidence="5">
    <location>
        <begin position="304"/>
        <end position="325"/>
    </location>
</feature>
<feature type="region of interest" description="Disordered" evidence="5">
    <location>
        <begin position="137"/>
        <end position="173"/>
    </location>
</feature>
<gene>
    <name evidence="7" type="ORF">SORBI_3001G360300</name>
</gene>
<dbReference type="AlphaFoldDB" id="C5WYQ3"/>
<keyword evidence="1" id="KW-0805">Transcription regulation</keyword>